<gene>
    <name evidence="3" type="primary">LOC108020127</name>
</gene>
<accession>A0AB39ZWB7</accession>
<feature type="signal peptide" evidence="1">
    <location>
        <begin position="1"/>
        <end position="26"/>
    </location>
</feature>
<dbReference type="Proteomes" id="UP001652628">
    <property type="component" value="Chromosome 3"/>
</dbReference>
<reference evidence="3" key="1">
    <citation type="submission" date="2025-08" db="UniProtKB">
        <authorList>
            <consortium name="RefSeq"/>
        </authorList>
    </citation>
    <scope>IDENTIFICATION</scope>
</reference>
<evidence type="ECO:0000313" key="2">
    <source>
        <dbReference type="Proteomes" id="UP001652628"/>
    </source>
</evidence>
<keyword evidence="1" id="KW-0732">Signal</keyword>
<proteinExistence type="predicted"/>
<sequence length="141" mass="16665">MSWLSTTFRYICILTLLLAIWASVHPRWEQMAHKVARNMNFTDGRRIQSAWQEVQTVEKEVHSYYHRKLANKKKSAAHGVMDSAYMETVDCIKRFYEGEQEERFRDCMRHVIDLHLGRLQAHNKIGERESASGASRLKIWL</sequence>
<organism evidence="2 3">
    <name type="scientific">Drosophila suzukii</name>
    <name type="common">Spotted-wing drosophila fruit fly</name>
    <dbReference type="NCBI Taxonomy" id="28584"/>
    <lineage>
        <taxon>Eukaryota</taxon>
        <taxon>Metazoa</taxon>
        <taxon>Ecdysozoa</taxon>
        <taxon>Arthropoda</taxon>
        <taxon>Hexapoda</taxon>
        <taxon>Insecta</taxon>
        <taxon>Pterygota</taxon>
        <taxon>Neoptera</taxon>
        <taxon>Endopterygota</taxon>
        <taxon>Diptera</taxon>
        <taxon>Brachycera</taxon>
        <taxon>Muscomorpha</taxon>
        <taxon>Ephydroidea</taxon>
        <taxon>Drosophilidae</taxon>
        <taxon>Drosophila</taxon>
        <taxon>Sophophora</taxon>
    </lineage>
</organism>
<evidence type="ECO:0000313" key="3">
    <source>
        <dbReference type="RefSeq" id="XP_016943718.3"/>
    </source>
</evidence>
<evidence type="ECO:0000256" key="1">
    <source>
        <dbReference type="SAM" id="SignalP"/>
    </source>
</evidence>
<feature type="chain" id="PRO_5044203168" evidence="1">
    <location>
        <begin position="27"/>
        <end position="141"/>
    </location>
</feature>
<dbReference type="RefSeq" id="XP_016943718.3">
    <property type="nucleotide sequence ID" value="XM_017088229.4"/>
</dbReference>
<protein>
    <submittedName>
        <fullName evidence="3">Uncharacterized protein</fullName>
    </submittedName>
</protein>
<keyword evidence="2" id="KW-1185">Reference proteome</keyword>
<name>A0AB39ZWB7_DROSZ</name>
<dbReference type="GeneID" id="108020127"/>
<dbReference type="AlphaFoldDB" id="A0AB39ZWB7"/>